<organism evidence="3 4">
    <name type="scientific">Quercus suber</name>
    <name type="common">Cork oak</name>
    <dbReference type="NCBI Taxonomy" id="58331"/>
    <lineage>
        <taxon>Eukaryota</taxon>
        <taxon>Viridiplantae</taxon>
        <taxon>Streptophyta</taxon>
        <taxon>Embryophyta</taxon>
        <taxon>Tracheophyta</taxon>
        <taxon>Spermatophyta</taxon>
        <taxon>Magnoliopsida</taxon>
        <taxon>eudicotyledons</taxon>
        <taxon>Gunneridae</taxon>
        <taxon>Pentapetalae</taxon>
        <taxon>rosids</taxon>
        <taxon>fabids</taxon>
        <taxon>Fagales</taxon>
        <taxon>Fagaceae</taxon>
        <taxon>Quercus</taxon>
    </lineage>
</organism>
<comment type="similarity">
    <text evidence="1">Belongs to the UDP-glycosyltransferase family.</text>
</comment>
<keyword evidence="4" id="KW-1185">Reference proteome</keyword>
<gene>
    <name evidence="3" type="primary">UGT85A8_0</name>
    <name evidence="3" type="ORF">CFP56_043312</name>
</gene>
<evidence type="ECO:0000256" key="2">
    <source>
        <dbReference type="ARBA" id="ARBA00022679"/>
    </source>
</evidence>
<dbReference type="Gene3D" id="3.40.50.2000">
    <property type="entry name" value="Glycogen Phosphorylase B"/>
    <property type="match status" value="1"/>
</dbReference>
<evidence type="ECO:0000256" key="1">
    <source>
        <dbReference type="ARBA" id="ARBA00009995"/>
    </source>
</evidence>
<dbReference type="InterPro" id="IPR002213">
    <property type="entry name" value="UDP_glucos_trans"/>
</dbReference>
<sequence>MISWPFFGDQQTNCRYCCVEWGIAMEADNNVQRDEVEKLVRELIDGEKGKELKKNVMEWKTKANDSTKPGGSSYQNLDKLIALVLLARNV</sequence>
<dbReference type="EMBL" id="PKMF04000093">
    <property type="protein sequence ID" value="KAK7850994.1"/>
    <property type="molecule type" value="Genomic_DNA"/>
</dbReference>
<proteinExistence type="inferred from homology"/>
<dbReference type="PANTHER" id="PTHR11926:SF1498">
    <property type="entry name" value="GLYCOSYLTRANSFERASE"/>
    <property type="match status" value="1"/>
</dbReference>
<evidence type="ECO:0000313" key="3">
    <source>
        <dbReference type="EMBL" id="KAK7850994.1"/>
    </source>
</evidence>
<comment type="caution">
    <text evidence="3">The sequence shown here is derived from an EMBL/GenBank/DDBJ whole genome shotgun (WGS) entry which is preliminary data.</text>
</comment>
<dbReference type="GO" id="GO:0080043">
    <property type="term" value="F:quercetin 3-O-glucosyltransferase activity"/>
    <property type="evidence" value="ECO:0007669"/>
    <property type="project" value="TreeGrafter"/>
</dbReference>
<name>A0AAW0LJ93_QUESU</name>
<accession>A0AAW0LJ93</accession>
<dbReference type="AlphaFoldDB" id="A0AAW0LJ93"/>
<keyword evidence="2" id="KW-0808">Transferase</keyword>
<dbReference type="PANTHER" id="PTHR11926">
    <property type="entry name" value="GLUCOSYL/GLUCURONOSYL TRANSFERASES"/>
    <property type="match status" value="1"/>
</dbReference>
<dbReference type="Pfam" id="PF00201">
    <property type="entry name" value="UDPGT"/>
    <property type="match status" value="1"/>
</dbReference>
<reference evidence="3 4" key="1">
    <citation type="journal article" date="2018" name="Sci. Data">
        <title>The draft genome sequence of cork oak.</title>
        <authorList>
            <person name="Ramos A.M."/>
            <person name="Usie A."/>
            <person name="Barbosa P."/>
            <person name="Barros P.M."/>
            <person name="Capote T."/>
            <person name="Chaves I."/>
            <person name="Simoes F."/>
            <person name="Abreu I."/>
            <person name="Carrasquinho I."/>
            <person name="Faro C."/>
            <person name="Guimaraes J.B."/>
            <person name="Mendonca D."/>
            <person name="Nobrega F."/>
            <person name="Rodrigues L."/>
            <person name="Saibo N.J.M."/>
            <person name="Varela M.C."/>
            <person name="Egas C."/>
            <person name="Matos J."/>
            <person name="Miguel C.M."/>
            <person name="Oliveira M.M."/>
            <person name="Ricardo C.P."/>
            <person name="Goncalves S."/>
        </authorList>
    </citation>
    <scope>NUCLEOTIDE SEQUENCE [LARGE SCALE GENOMIC DNA]</scope>
    <source>
        <strain evidence="4">cv. HL8</strain>
    </source>
</reference>
<dbReference type="GO" id="GO:0080044">
    <property type="term" value="F:quercetin 7-O-glucosyltransferase activity"/>
    <property type="evidence" value="ECO:0007669"/>
    <property type="project" value="TreeGrafter"/>
</dbReference>
<dbReference type="Proteomes" id="UP000237347">
    <property type="component" value="Unassembled WGS sequence"/>
</dbReference>
<dbReference type="SUPFAM" id="SSF53756">
    <property type="entry name" value="UDP-Glycosyltransferase/glycogen phosphorylase"/>
    <property type="match status" value="1"/>
</dbReference>
<evidence type="ECO:0000313" key="4">
    <source>
        <dbReference type="Proteomes" id="UP000237347"/>
    </source>
</evidence>
<protein>
    <submittedName>
        <fullName evidence="3">Udp-glycosyltransferase 85a8</fullName>
    </submittedName>
</protein>